<dbReference type="AlphaFoldDB" id="A0A0F9AV47"/>
<reference evidence="1" key="1">
    <citation type="journal article" date="2015" name="Nature">
        <title>Complex archaea that bridge the gap between prokaryotes and eukaryotes.</title>
        <authorList>
            <person name="Spang A."/>
            <person name="Saw J.H."/>
            <person name="Jorgensen S.L."/>
            <person name="Zaremba-Niedzwiedzka K."/>
            <person name="Martijn J."/>
            <person name="Lind A.E."/>
            <person name="van Eijk R."/>
            <person name="Schleper C."/>
            <person name="Guy L."/>
            <person name="Ettema T.J."/>
        </authorList>
    </citation>
    <scope>NUCLEOTIDE SEQUENCE</scope>
</reference>
<organism evidence="1">
    <name type="scientific">marine sediment metagenome</name>
    <dbReference type="NCBI Taxonomy" id="412755"/>
    <lineage>
        <taxon>unclassified sequences</taxon>
        <taxon>metagenomes</taxon>
        <taxon>ecological metagenomes</taxon>
    </lineage>
</organism>
<evidence type="ECO:0000313" key="1">
    <source>
        <dbReference type="EMBL" id="KKL05457.1"/>
    </source>
</evidence>
<dbReference type="EMBL" id="LAZR01044108">
    <property type="protein sequence ID" value="KKL05457.1"/>
    <property type="molecule type" value="Genomic_DNA"/>
</dbReference>
<gene>
    <name evidence="1" type="ORF">LCGC14_2605840</name>
</gene>
<accession>A0A0F9AV47</accession>
<comment type="caution">
    <text evidence="1">The sequence shown here is derived from an EMBL/GenBank/DDBJ whole genome shotgun (WGS) entry which is preliminary data.</text>
</comment>
<sequence length="55" mass="6472">MAKRDTLGPNDYDDVTPLKWAEYELATIEYDYKVHPEAAKMIRNLFKRLAERIAT</sequence>
<name>A0A0F9AV47_9ZZZZ</name>
<protein>
    <submittedName>
        <fullName evidence="1">Uncharacterized protein</fullName>
    </submittedName>
</protein>
<proteinExistence type="predicted"/>